<dbReference type="AlphaFoldDB" id="A0AAD7LSC2"/>
<evidence type="ECO:0000256" key="1">
    <source>
        <dbReference type="SAM" id="MobiDB-lite"/>
    </source>
</evidence>
<keyword evidence="4" id="KW-1185">Reference proteome</keyword>
<keyword evidence="2" id="KW-0472">Membrane</keyword>
<reference evidence="3" key="1">
    <citation type="journal article" date="2023" name="Science">
        <title>Elucidation of the pathway for biosynthesis of saponin adjuvants from the soapbark tree.</title>
        <authorList>
            <person name="Reed J."/>
            <person name="Orme A."/>
            <person name="El-Demerdash A."/>
            <person name="Owen C."/>
            <person name="Martin L.B.B."/>
            <person name="Misra R.C."/>
            <person name="Kikuchi S."/>
            <person name="Rejzek M."/>
            <person name="Martin A.C."/>
            <person name="Harkess A."/>
            <person name="Leebens-Mack J."/>
            <person name="Louveau T."/>
            <person name="Stephenson M.J."/>
            <person name="Osbourn A."/>
        </authorList>
    </citation>
    <scope>NUCLEOTIDE SEQUENCE</scope>
    <source>
        <strain evidence="3">S10</strain>
    </source>
</reference>
<dbReference type="PANTHER" id="PTHR35165">
    <property type="entry name" value="OS08G0113900 PROTEIN"/>
    <property type="match status" value="1"/>
</dbReference>
<dbReference type="EMBL" id="JARAOO010000007">
    <property type="protein sequence ID" value="KAJ7963441.1"/>
    <property type="molecule type" value="Genomic_DNA"/>
</dbReference>
<comment type="caution">
    <text evidence="3">The sequence shown here is derived from an EMBL/GenBank/DDBJ whole genome shotgun (WGS) entry which is preliminary data.</text>
</comment>
<feature type="transmembrane region" description="Helical" evidence="2">
    <location>
        <begin position="56"/>
        <end position="79"/>
    </location>
</feature>
<feature type="transmembrane region" description="Helical" evidence="2">
    <location>
        <begin position="21"/>
        <end position="44"/>
    </location>
</feature>
<protein>
    <submittedName>
        <fullName evidence="3">Group XV phospholipase</fullName>
    </submittedName>
</protein>
<keyword evidence="2" id="KW-1133">Transmembrane helix</keyword>
<organism evidence="3 4">
    <name type="scientific">Quillaja saponaria</name>
    <name type="common">Soap bark tree</name>
    <dbReference type="NCBI Taxonomy" id="32244"/>
    <lineage>
        <taxon>Eukaryota</taxon>
        <taxon>Viridiplantae</taxon>
        <taxon>Streptophyta</taxon>
        <taxon>Embryophyta</taxon>
        <taxon>Tracheophyta</taxon>
        <taxon>Spermatophyta</taxon>
        <taxon>Magnoliopsida</taxon>
        <taxon>eudicotyledons</taxon>
        <taxon>Gunneridae</taxon>
        <taxon>Pentapetalae</taxon>
        <taxon>rosids</taxon>
        <taxon>fabids</taxon>
        <taxon>Fabales</taxon>
        <taxon>Quillajaceae</taxon>
        <taxon>Quillaja</taxon>
    </lineage>
</organism>
<dbReference type="InterPro" id="IPR032238">
    <property type="entry name" value="ATP-synth_Z"/>
</dbReference>
<evidence type="ECO:0000256" key="2">
    <source>
        <dbReference type="SAM" id="Phobius"/>
    </source>
</evidence>
<gene>
    <name evidence="3" type="ORF">O6P43_018540</name>
</gene>
<feature type="compositionally biased region" description="Basic and acidic residues" evidence="1">
    <location>
        <begin position="96"/>
        <end position="107"/>
    </location>
</feature>
<feature type="region of interest" description="Disordered" evidence="1">
    <location>
        <begin position="85"/>
        <end position="107"/>
    </location>
</feature>
<dbReference type="Proteomes" id="UP001163823">
    <property type="component" value="Chromosome 7"/>
</dbReference>
<name>A0AAD7LSC2_QUISA</name>
<dbReference type="PANTHER" id="PTHR35165:SF1">
    <property type="entry name" value="OS04G0577375 PROTEIN"/>
    <property type="match status" value="1"/>
</dbReference>
<keyword evidence="2" id="KW-0812">Transmembrane</keyword>
<evidence type="ECO:0000313" key="3">
    <source>
        <dbReference type="EMBL" id="KAJ7963441.1"/>
    </source>
</evidence>
<dbReference type="Pfam" id="PF16594">
    <property type="entry name" value="ATP-synt_Z"/>
    <property type="match status" value="1"/>
</dbReference>
<proteinExistence type="predicted"/>
<sequence>MGLNVAEKNGDLETQKILKPWLVAYLLSLCISLVGGFVIGWWMYKYHPTNSELWMVPFGLILLVTPVFIWFSVIISDLFTSKNEDDKAYGKSQRVRPVDDSVCDPER</sequence>
<accession>A0AAD7LSC2</accession>
<dbReference type="KEGG" id="qsa:O6P43_018540"/>
<evidence type="ECO:0000313" key="4">
    <source>
        <dbReference type="Proteomes" id="UP001163823"/>
    </source>
</evidence>